<dbReference type="InterPro" id="IPR006059">
    <property type="entry name" value="SBP"/>
</dbReference>
<dbReference type="Proteomes" id="UP001501803">
    <property type="component" value="Unassembled WGS sequence"/>
</dbReference>
<dbReference type="PANTHER" id="PTHR30222:SF18">
    <property type="entry name" value="BIFUNCTIONAL POLYHYDROXYBUTYRATE SYNTHASE _ ABC TRANSPORTER PERIPLASMIC BINDING PROTEIN-RELATED"/>
    <property type="match status" value="1"/>
</dbReference>
<feature type="compositionally biased region" description="Low complexity" evidence="2">
    <location>
        <begin position="23"/>
        <end position="35"/>
    </location>
</feature>
<dbReference type="CDD" id="cd13588">
    <property type="entry name" value="PBP2_polyamine_1"/>
    <property type="match status" value="1"/>
</dbReference>
<comment type="caution">
    <text evidence="4">The sequence shown here is derived from an EMBL/GenBank/DDBJ whole genome shotgun (WGS) entry which is preliminary data.</text>
</comment>
<evidence type="ECO:0000256" key="2">
    <source>
        <dbReference type="SAM" id="MobiDB-lite"/>
    </source>
</evidence>
<protein>
    <submittedName>
        <fullName evidence="4">ABC transporter substrate-binding protein</fullName>
    </submittedName>
</protein>
<feature type="signal peptide" evidence="3">
    <location>
        <begin position="1"/>
        <end position="25"/>
    </location>
</feature>
<keyword evidence="1 3" id="KW-0732">Signal</keyword>
<evidence type="ECO:0000313" key="4">
    <source>
        <dbReference type="EMBL" id="GAA3872104.1"/>
    </source>
</evidence>
<feature type="chain" id="PRO_5045831503" evidence="3">
    <location>
        <begin position="26"/>
        <end position="400"/>
    </location>
</feature>
<evidence type="ECO:0000256" key="3">
    <source>
        <dbReference type="SAM" id="SignalP"/>
    </source>
</evidence>
<name>A0ABP7KBZ6_9MICO</name>
<dbReference type="PROSITE" id="PS51257">
    <property type="entry name" value="PROKAR_LIPOPROTEIN"/>
    <property type="match status" value="1"/>
</dbReference>
<reference evidence="5" key="1">
    <citation type="journal article" date="2019" name="Int. J. Syst. Evol. Microbiol.">
        <title>The Global Catalogue of Microorganisms (GCM) 10K type strain sequencing project: providing services to taxonomists for standard genome sequencing and annotation.</title>
        <authorList>
            <consortium name="The Broad Institute Genomics Platform"/>
            <consortium name="The Broad Institute Genome Sequencing Center for Infectious Disease"/>
            <person name="Wu L."/>
            <person name="Ma J."/>
        </authorList>
    </citation>
    <scope>NUCLEOTIDE SEQUENCE [LARGE SCALE GENOMIC DNA]</scope>
    <source>
        <strain evidence="5">JCM 17021</strain>
    </source>
</reference>
<evidence type="ECO:0000256" key="1">
    <source>
        <dbReference type="ARBA" id="ARBA00022729"/>
    </source>
</evidence>
<organism evidence="4 5">
    <name type="scientific">Leifsonia kafniensis</name>
    <dbReference type="NCBI Taxonomy" id="475957"/>
    <lineage>
        <taxon>Bacteria</taxon>
        <taxon>Bacillati</taxon>
        <taxon>Actinomycetota</taxon>
        <taxon>Actinomycetes</taxon>
        <taxon>Micrococcales</taxon>
        <taxon>Microbacteriaceae</taxon>
        <taxon>Leifsonia</taxon>
    </lineage>
</organism>
<dbReference type="PANTHER" id="PTHR30222">
    <property type="entry name" value="SPERMIDINE/PUTRESCINE-BINDING PERIPLASMIC PROTEIN"/>
    <property type="match status" value="1"/>
</dbReference>
<evidence type="ECO:0000313" key="5">
    <source>
        <dbReference type="Proteomes" id="UP001501803"/>
    </source>
</evidence>
<dbReference type="EMBL" id="BAABCN010000002">
    <property type="protein sequence ID" value="GAA3872104.1"/>
    <property type="molecule type" value="Genomic_DNA"/>
</dbReference>
<gene>
    <name evidence="4" type="ORF">GCM10022381_13970</name>
</gene>
<sequence>MSRIATTGAVAVLATAMLLSGCSSGGTPNSTSGTTRAEPPKESMQTTLGAGEGQLNLIAWAGYTEDGSNDPSVDWVHPFEAQTGCQVHTTYGSTSDDMIQLMRTGQYDGVSASGDATLRLIYGGDVAPVNTKLVPNYDTISSFLKDGSWNSVNGQSYGIPHGWGANLLMYNSAVVSPAPTSWSAVFTDSGEYKGKVTAYDSPIYIADAALYLKATQPSLGITDPYSLTTEQLAAAVTLLKQQNANVGEYWSDFTKEVQAFESGTSVVGTTWQVIANLINSDAKVKVETVVPTEGVTGWSDTWMVSTKAKHPNCMYEWMNYITSPTVNAQVAEWYGESPSQTLACEETTDPNFCTTYHATDAAYAAKIYYWTTPTAQCLDGKGDNCTSYSDWVNAWQQIRG</sequence>
<feature type="region of interest" description="Disordered" evidence="2">
    <location>
        <begin position="23"/>
        <end position="47"/>
    </location>
</feature>
<proteinExistence type="predicted"/>
<dbReference type="Pfam" id="PF13416">
    <property type="entry name" value="SBP_bac_8"/>
    <property type="match status" value="1"/>
</dbReference>
<keyword evidence="5" id="KW-1185">Reference proteome</keyword>
<dbReference type="SUPFAM" id="SSF53850">
    <property type="entry name" value="Periplasmic binding protein-like II"/>
    <property type="match status" value="1"/>
</dbReference>
<dbReference type="Gene3D" id="3.40.190.10">
    <property type="entry name" value="Periplasmic binding protein-like II"/>
    <property type="match status" value="2"/>
</dbReference>
<accession>A0ABP7KBZ6</accession>